<dbReference type="Proteomes" id="UP001446871">
    <property type="component" value="Unassembled WGS sequence"/>
</dbReference>
<gene>
    <name evidence="5" type="ORF">PG996_005051</name>
</gene>
<dbReference type="Gene3D" id="3.30.160.60">
    <property type="entry name" value="Classic Zinc Finger"/>
    <property type="match status" value="2"/>
</dbReference>
<dbReference type="SUPFAM" id="SSF57667">
    <property type="entry name" value="beta-beta-alpha zinc fingers"/>
    <property type="match status" value="2"/>
</dbReference>
<feature type="domain" description="C2H2-type" evidence="4">
    <location>
        <begin position="933"/>
        <end position="960"/>
    </location>
</feature>
<evidence type="ECO:0000313" key="6">
    <source>
        <dbReference type="Proteomes" id="UP001446871"/>
    </source>
</evidence>
<evidence type="ECO:0000256" key="2">
    <source>
        <dbReference type="PROSITE-ProRule" id="PRU00042"/>
    </source>
</evidence>
<proteinExistence type="predicted"/>
<sequence>MAGNSYQSSFEPSIVEFKEGLRKRDVEDFRATELDHLRTRIATLQTRQHAQRRLQDFNQLQLFLEAIEQFGKVVSSFYANQEIVAFIWGPLKLLLQATSEHSEAFRELLSVYACIGEALPRLLQYQDLFQTEPHMIQVLALLYEDVLMFQRIIIRYFQQPQWQTVFSESWKTCKSRFPGIVRNIATRRNLIESKATEFQVEEVRESIQQSLQVEERQFDEQTLRQIRDVLNWLRPTNVEIDQAALVEARADYPGTGQWLLENTLFKERFDPRFPTIPPLLWINGIPGAGKTMLASLVVQKAKELEPAPTVLYFYCKYDNPERDNFISLGRSLLAQLLHHDNGLLPTFYQESCRSLETILSSPQKVKELLTLAFGNCKSAYIILDGLDECPRQERQSITRWFREVVENLPNDEPERLRCLFISQDDGPARKDFDGLDHRIKIDTKDSQNDIKEYCRVEAGKLLDNCPSLPGETVYPIAETVANNVGGLFLLAKLIWTNLCCHTSIARMEEELQPNVFPQQINDAYRRIVFRISEQALPAAKEDAFRLLGWLVCAKRPLQWHEIQGMNSINLEARQVDFERQSFIKSPKDLLGSLVETRADGSLEFVHSTAKLFLLGEEYVVPSKEEISMANLCVDYLNLPAFIDPPTTEGVLNGDYGFMNYAVLFWLRHLETGATLKTDEEEDDELMGQLAESLGVFIEQHWNNPANALPLAKRHSDKLQHFRTQPYYERLEKVVASTRKQLKHFGNLSPREIALNLDATIRNIRQVLEKVVSDELEPANQQLLKERYGINLFKCPRFSCQFFTLGFASAAERDDHISKHERPFRCSHEKCFGHAFGFSSDGQRDKHMREHHLESTVRDEEYPTTEEVERSLANDQPAAIVASQTPEDAVNPEATTGDAAAAPTAAMEQPESGPESEPEPQYKPRQKRSRQTEFRCEDCDMVFQRQYNLKSHRMRHNPNREHVCSVCRKDFARPGDLKRHMSSHTGNRNFVCRGALRSGETWGCGKSFARADTLRKHHESRVGRSCIQARERELGEQT</sequence>
<feature type="compositionally biased region" description="Low complexity" evidence="3">
    <location>
        <begin position="891"/>
        <end position="914"/>
    </location>
</feature>
<keyword evidence="2" id="KW-0862">Zinc</keyword>
<accession>A0ABR1VPD2</accession>
<protein>
    <recommendedName>
        <fullName evidence="4">C2H2-type domain-containing protein</fullName>
    </recommendedName>
</protein>
<keyword evidence="2" id="KW-0863">Zinc-finger</keyword>
<keyword evidence="1" id="KW-0677">Repeat</keyword>
<dbReference type="EMBL" id="JAQQWM010000003">
    <property type="protein sequence ID" value="KAK8071703.1"/>
    <property type="molecule type" value="Genomic_DNA"/>
</dbReference>
<dbReference type="PANTHER" id="PTHR10039:SF14">
    <property type="entry name" value="NACHT DOMAIN-CONTAINING PROTEIN"/>
    <property type="match status" value="1"/>
</dbReference>
<evidence type="ECO:0000259" key="4">
    <source>
        <dbReference type="PROSITE" id="PS50157"/>
    </source>
</evidence>
<comment type="caution">
    <text evidence="5">The sequence shown here is derived from an EMBL/GenBank/DDBJ whole genome shotgun (WGS) entry which is preliminary data.</text>
</comment>
<dbReference type="PROSITE" id="PS00028">
    <property type="entry name" value="ZINC_FINGER_C2H2_1"/>
    <property type="match status" value="2"/>
</dbReference>
<dbReference type="Pfam" id="PF24809">
    <property type="entry name" value="DUF7708"/>
    <property type="match status" value="1"/>
</dbReference>
<reference evidence="5 6" key="1">
    <citation type="submission" date="2023-01" db="EMBL/GenBank/DDBJ databases">
        <title>Analysis of 21 Apiospora genomes using comparative genomics revels a genus with tremendous synthesis potential of carbohydrate active enzymes and secondary metabolites.</title>
        <authorList>
            <person name="Sorensen T."/>
        </authorList>
    </citation>
    <scope>NUCLEOTIDE SEQUENCE [LARGE SCALE GENOMIC DNA]</scope>
    <source>
        <strain evidence="5 6">CBS 83171</strain>
    </source>
</reference>
<dbReference type="InterPro" id="IPR027417">
    <property type="entry name" value="P-loop_NTPase"/>
</dbReference>
<evidence type="ECO:0000313" key="5">
    <source>
        <dbReference type="EMBL" id="KAK8071703.1"/>
    </source>
</evidence>
<dbReference type="SMART" id="SM00355">
    <property type="entry name" value="ZnF_C2H2"/>
    <property type="match status" value="4"/>
</dbReference>
<evidence type="ECO:0000256" key="1">
    <source>
        <dbReference type="ARBA" id="ARBA00022737"/>
    </source>
</evidence>
<name>A0ABR1VPD2_9PEZI</name>
<feature type="compositionally biased region" description="Basic and acidic residues" evidence="3">
    <location>
        <begin position="841"/>
        <end position="871"/>
    </location>
</feature>
<dbReference type="InterPro" id="IPR013087">
    <property type="entry name" value="Znf_C2H2_type"/>
</dbReference>
<feature type="domain" description="C2H2-type" evidence="4">
    <location>
        <begin position="961"/>
        <end position="988"/>
    </location>
</feature>
<dbReference type="Pfam" id="PF00096">
    <property type="entry name" value="zf-C2H2"/>
    <property type="match status" value="2"/>
</dbReference>
<dbReference type="Pfam" id="PF24883">
    <property type="entry name" value="NPHP3_N"/>
    <property type="match status" value="1"/>
</dbReference>
<dbReference type="InterPro" id="IPR056884">
    <property type="entry name" value="NPHP3-like_N"/>
</dbReference>
<keyword evidence="6" id="KW-1185">Reference proteome</keyword>
<dbReference type="InterPro" id="IPR036236">
    <property type="entry name" value="Znf_C2H2_sf"/>
</dbReference>
<organism evidence="5 6">
    <name type="scientific">Apiospora saccharicola</name>
    <dbReference type="NCBI Taxonomy" id="335842"/>
    <lineage>
        <taxon>Eukaryota</taxon>
        <taxon>Fungi</taxon>
        <taxon>Dikarya</taxon>
        <taxon>Ascomycota</taxon>
        <taxon>Pezizomycotina</taxon>
        <taxon>Sordariomycetes</taxon>
        <taxon>Xylariomycetidae</taxon>
        <taxon>Amphisphaeriales</taxon>
        <taxon>Apiosporaceae</taxon>
        <taxon>Apiospora</taxon>
    </lineage>
</organism>
<dbReference type="PANTHER" id="PTHR10039">
    <property type="entry name" value="AMELOGENIN"/>
    <property type="match status" value="1"/>
</dbReference>
<evidence type="ECO:0000256" key="3">
    <source>
        <dbReference type="SAM" id="MobiDB-lite"/>
    </source>
</evidence>
<feature type="region of interest" description="Disordered" evidence="3">
    <location>
        <begin position="836"/>
        <end position="930"/>
    </location>
</feature>
<dbReference type="InterPro" id="IPR056125">
    <property type="entry name" value="DUF7708"/>
</dbReference>
<dbReference type="SUPFAM" id="SSF52540">
    <property type="entry name" value="P-loop containing nucleoside triphosphate hydrolases"/>
    <property type="match status" value="1"/>
</dbReference>
<keyword evidence="2" id="KW-0479">Metal-binding</keyword>
<dbReference type="PROSITE" id="PS50157">
    <property type="entry name" value="ZINC_FINGER_C2H2_2"/>
    <property type="match status" value="2"/>
</dbReference>
<dbReference type="Gene3D" id="3.40.50.300">
    <property type="entry name" value="P-loop containing nucleotide triphosphate hydrolases"/>
    <property type="match status" value="1"/>
</dbReference>